<reference evidence="1" key="2">
    <citation type="journal article" date="2015" name="Fish Shellfish Immunol.">
        <title>Early steps in the European eel (Anguilla anguilla)-Vibrio vulnificus interaction in the gills: Role of the RtxA13 toxin.</title>
        <authorList>
            <person name="Callol A."/>
            <person name="Pajuelo D."/>
            <person name="Ebbesson L."/>
            <person name="Teles M."/>
            <person name="MacKenzie S."/>
            <person name="Amaro C."/>
        </authorList>
    </citation>
    <scope>NUCLEOTIDE SEQUENCE</scope>
</reference>
<sequence>MQGLTGLRCSFTQFSSAFTNES</sequence>
<proteinExistence type="predicted"/>
<organism evidence="1">
    <name type="scientific">Anguilla anguilla</name>
    <name type="common">European freshwater eel</name>
    <name type="synonym">Muraena anguilla</name>
    <dbReference type="NCBI Taxonomy" id="7936"/>
    <lineage>
        <taxon>Eukaryota</taxon>
        <taxon>Metazoa</taxon>
        <taxon>Chordata</taxon>
        <taxon>Craniata</taxon>
        <taxon>Vertebrata</taxon>
        <taxon>Euteleostomi</taxon>
        <taxon>Actinopterygii</taxon>
        <taxon>Neopterygii</taxon>
        <taxon>Teleostei</taxon>
        <taxon>Anguilliformes</taxon>
        <taxon>Anguillidae</taxon>
        <taxon>Anguilla</taxon>
    </lineage>
</organism>
<protein>
    <submittedName>
        <fullName evidence="1">Uncharacterized protein</fullName>
    </submittedName>
</protein>
<evidence type="ECO:0000313" key="1">
    <source>
        <dbReference type="EMBL" id="JAH63864.1"/>
    </source>
</evidence>
<dbReference type="AlphaFoldDB" id="A0A0E9UDC1"/>
<name>A0A0E9UDC1_ANGAN</name>
<dbReference type="EMBL" id="GBXM01044713">
    <property type="protein sequence ID" value="JAH63864.1"/>
    <property type="molecule type" value="Transcribed_RNA"/>
</dbReference>
<accession>A0A0E9UDC1</accession>
<reference evidence="1" key="1">
    <citation type="submission" date="2014-11" db="EMBL/GenBank/DDBJ databases">
        <authorList>
            <person name="Amaro Gonzalez C."/>
        </authorList>
    </citation>
    <scope>NUCLEOTIDE SEQUENCE</scope>
</reference>